<dbReference type="Proteomes" id="UP001165186">
    <property type="component" value="Unassembled WGS sequence"/>
</dbReference>
<proteinExistence type="predicted"/>
<sequence length="363" mass="39730">MRSSQPHNNNLKIRPCQPKSNTRLTVTCHLVLRSFRNSRENDQIDYDDGENAEDTKDDASYRSSTLQGDNTPATFDESTPQRENVGGMPLDNSSAVSTSIAGLPQEQNPLYDVSGDGLSTETYGGGHQEVVDSAQHNETQTLNVEVDLGEHDESEQHFDQHDLSNAEEALEQELERELNNQGESFDLPDDYPENTGADHYPTNYDEGGEDYGYEQDEGGQGSVGDEGTYEEYVVVEADDVQDNADAPDTSLGGGDPTLPHGDGLDEAKAKQAAENDPDGTYSGFDNGWQDGLDEQAQPNARASDEDDLDTIDYDDEELSQPQSPQQDEAAAQSPSSAKRGWEELGQDDEDQANEQAPKKVKSE</sequence>
<dbReference type="EMBL" id="BSXG01000017">
    <property type="protein sequence ID" value="GME25040.1"/>
    <property type="molecule type" value="Genomic_DNA"/>
</dbReference>
<organism evidence="1 2">
    <name type="scientific">Neofusicoccum parvum</name>
    <dbReference type="NCBI Taxonomy" id="310453"/>
    <lineage>
        <taxon>Eukaryota</taxon>
        <taxon>Fungi</taxon>
        <taxon>Dikarya</taxon>
        <taxon>Ascomycota</taxon>
        <taxon>Pezizomycotina</taxon>
        <taxon>Dothideomycetes</taxon>
        <taxon>Dothideomycetes incertae sedis</taxon>
        <taxon>Botryosphaeriales</taxon>
        <taxon>Botryosphaeriaceae</taxon>
        <taxon>Neofusicoccum</taxon>
    </lineage>
</organism>
<accession>A0ACB5RWV4</accession>
<evidence type="ECO:0000313" key="1">
    <source>
        <dbReference type="EMBL" id="GME25040.1"/>
    </source>
</evidence>
<gene>
    <name evidence="1" type="primary">g1676</name>
    <name evidence="1" type="ORF">NpPPO83_00001676</name>
</gene>
<keyword evidence="2" id="KW-1185">Reference proteome</keyword>
<protein>
    <submittedName>
        <fullName evidence="1">Uncharacterized protein</fullName>
    </submittedName>
</protein>
<comment type="caution">
    <text evidence="1">The sequence shown here is derived from an EMBL/GenBank/DDBJ whole genome shotgun (WGS) entry which is preliminary data.</text>
</comment>
<reference evidence="1" key="1">
    <citation type="submission" date="2024-09" db="EMBL/GenBank/DDBJ databases">
        <title>Draft Genome Sequences of Neofusicoccum parvum.</title>
        <authorList>
            <person name="Ashida A."/>
            <person name="Camagna M."/>
            <person name="Tanaka A."/>
            <person name="Takemoto D."/>
        </authorList>
    </citation>
    <scope>NUCLEOTIDE SEQUENCE</scope>
    <source>
        <strain evidence="1">PPO83</strain>
    </source>
</reference>
<evidence type="ECO:0000313" key="2">
    <source>
        <dbReference type="Proteomes" id="UP001165186"/>
    </source>
</evidence>
<name>A0ACB5RWV4_9PEZI</name>